<comment type="caution">
    <text evidence="2">The sequence shown here is derived from an EMBL/GenBank/DDBJ whole genome shotgun (WGS) entry which is preliminary data.</text>
</comment>
<evidence type="ECO:0000313" key="3">
    <source>
        <dbReference type="Proteomes" id="UP000590749"/>
    </source>
</evidence>
<evidence type="ECO:0000256" key="1">
    <source>
        <dbReference type="SAM" id="Coils"/>
    </source>
</evidence>
<proteinExistence type="predicted"/>
<keyword evidence="3" id="KW-1185">Reference proteome</keyword>
<evidence type="ECO:0000313" key="2">
    <source>
        <dbReference type="EMBL" id="MBB3101618.1"/>
    </source>
</evidence>
<dbReference type="Proteomes" id="UP000590749">
    <property type="component" value="Unassembled WGS sequence"/>
</dbReference>
<name>A0A7W5FKA6_9ACTN</name>
<feature type="coiled-coil region" evidence="1">
    <location>
        <begin position="436"/>
        <end position="463"/>
    </location>
</feature>
<protein>
    <recommendedName>
        <fullName evidence="4">Chromosome segregation ATPase</fullName>
    </recommendedName>
</protein>
<keyword evidence="1" id="KW-0175">Coiled coil</keyword>
<feature type="coiled-coil region" evidence="1">
    <location>
        <begin position="532"/>
        <end position="618"/>
    </location>
</feature>
<dbReference type="RefSeq" id="WP_183228014.1">
    <property type="nucleotide sequence ID" value="NZ_BMPW01000050.1"/>
</dbReference>
<gene>
    <name evidence="2" type="ORF">FHR83_009349</name>
</gene>
<dbReference type="EMBL" id="JACHXF010000043">
    <property type="protein sequence ID" value="MBB3101618.1"/>
    <property type="molecule type" value="Genomic_DNA"/>
</dbReference>
<sequence length="1485" mass="161866">MYELSKVRLYSVGPSGARYEDVIIDLSGAGDPVPDQQLQLGRPELRRPSPASILFLENGGGKSVLIKLIFSVMLPGRRHVVGTSNTKVLENFVGRHDVAHVVLEWMHTRTGRLLLTGKVSDWRGRSPQSGEENLVDLWYSLRPNDLVNIATLPFADDGHNLVASDFRSRLDDLADEDPVLDLEWADKHARWSAWLVKLGLDSELFRFQRAMNAGEGEAADAFTFATDEAFVDFLLKSVLPADELGDLAESIAVHARTLATRADLELESTFVTDAIAHLEPLDQQRSVTEQAVGEAAGAVSDLDGLVARLVARVDHENGLLEHREKHIEEVAEGVAAAESARNRAVGIHAALDHHTARLRRDAAHAEQQAAADAKGKAEHVVHSWAATPALLDLEKSSGLAAALREVVGQRQDAARVALSARDARSRELARALLSTADRADTEASQEESELAEVRRTTEDAEQTWQAAVQETAQANVLAAHLQERIAGVDAEVAQAVRASLITSPATLAEDSASLAESVRADMAAITETELLLETRRAEVDEAKAGLAQAREARIAAQSHYAGAQAELRRAEDATEVLAREPRLVELLDTADVLLEYDADTLLDQLAHAQSDIDAQRTEMKVGNAADEPALLVWQADPEALLSPHQEVIRIRDLLDSEGIACGTGWDYLADRTDETIRADLVRRLPHLAGGVLVNKPEHLARAREIIDTCDSHPTGTVFVATTRSFDVVVDAQIDLAIPATAGFVAPPNAGLFDHTAAQAEYARIAERYAIRKARLAELDALYSVDRALAARLAEWRRMFPPGTLGGLAESVATAEAAVQKAAADVDDHERALEHAIVARDGVQSALSSKCRALNTLKERSRQLAELASRGREAEGWRRDAVQARDQAVASEQRAARLLGMVNLLRRDIEDRQRRADGQRALAERIREEARDLPTGTTVDSRDPIPAEPVAVLRAVLGQAQRVYEKAEVGDDQLKELTQAENRAKDALQLWEKTPAEVRDTARVLLASTNGADGAARAAAIGHADNALRAAAHRHTRAAEETTRLDERLRQLPRPAVALSQPDQPRDVAHGEQLTAAAVTAAADAKAEHEERIAQLAVARKDAERARATVESFKTIIDMHRAARDDQFPAEATGVEPFPGDAGLAGDQYRDHQRAAVKKQKAAAEAQRGLDALAERLRQFAAETRFARLTVPIRTLISEVAISALAGYAAEWVRQLRPRLRSLSDDLAQVDRHRTIILERLTAIVDSALRKLRAAQRLSKLPEGLGEWTGLEFLHIGGTPVEGELLAHQLGGVLDDAVERYIATEKRDGLGVVQRAVRAAVPKGFKVTMLKPDAVLRAERVRISAVRDVFSGGQHLTAAIILYCTLAALRANDLGKTRRHHSGVLFLDNPIGRASATYLLDLQRGVAAALGVQLIYTTGLYEEEALAGFPLIVRLRNDADLRAGRKYLSVDERIMPYLEGLASPDDTGVVTPTRILIPERRRGDTY</sequence>
<evidence type="ECO:0008006" key="4">
    <source>
        <dbReference type="Google" id="ProtNLM"/>
    </source>
</evidence>
<reference evidence="2 3" key="1">
    <citation type="submission" date="2020-08" db="EMBL/GenBank/DDBJ databases">
        <title>Genomic Encyclopedia of Type Strains, Phase III (KMG-III): the genomes of soil and plant-associated and newly described type strains.</title>
        <authorList>
            <person name="Whitman W."/>
        </authorList>
    </citation>
    <scope>NUCLEOTIDE SEQUENCE [LARGE SCALE GENOMIC DNA]</scope>
    <source>
        <strain evidence="2 3">CECT 3287</strain>
    </source>
</reference>
<accession>A0A7W5FKA6</accession>
<organism evidence="2 3">
    <name type="scientific">Actinoplanes campanulatus</name>
    <dbReference type="NCBI Taxonomy" id="113559"/>
    <lineage>
        <taxon>Bacteria</taxon>
        <taxon>Bacillati</taxon>
        <taxon>Actinomycetota</taxon>
        <taxon>Actinomycetes</taxon>
        <taxon>Micromonosporales</taxon>
        <taxon>Micromonosporaceae</taxon>
        <taxon>Actinoplanes</taxon>
    </lineage>
</organism>